<dbReference type="PANTHER" id="PTHR12241">
    <property type="entry name" value="TUBULIN POLYGLUTAMYLASE"/>
    <property type="match status" value="1"/>
</dbReference>
<evidence type="ECO:0000256" key="2">
    <source>
        <dbReference type="ARBA" id="ARBA00022598"/>
    </source>
</evidence>
<reference evidence="7 8" key="1">
    <citation type="journal article" date="2017" name="Curr. Biol.">
        <title>Genome architecture and evolution of a unichromosomal asexual nematode.</title>
        <authorList>
            <person name="Fradin H."/>
            <person name="Zegar C."/>
            <person name="Gutwein M."/>
            <person name="Lucas J."/>
            <person name="Kovtun M."/>
            <person name="Corcoran D."/>
            <person name="Baugh L.R."/>
            <person name="Kiontke K."/>
            <person name="Gunsalus K."/>
            <person name="Fitch D.H."/>
            <person name="Piano F."/>
        </authorList>
    </citation>
    <scope>NUCLEOTIDE SEQUENCE [LARGE SCALE GENOMIC DNA]</scope>
    <source>
        <strain evidence="7">PF1309</strain>
    </source>
</reference>
<dbReference type="InterPro" id="IPR019835">
    <property type="entry name" value="SWIB_domain"/>
</dbReference>
<dbReference type="PROSITE" id="PS51221">
    <property type="entry name" value="TTL"/>
    <property type="match status" value="1"/>
</dbReference>
<evidence type="ECO:0000256" key="3">
    <source>
        <dbReference type="ARBA" id="ARBA00022741"/>
    </source>
</evidence>
<evidence type="ECO:0000256" key="1">
    <source>
        <dbReference type="ARBA" id="ARBA00006820"/>
    </source>
</evidence>
<proteinExistence type="inferred from homology"/>
<keyword evidence="3" id="KW-0547">Nucleotide-binding</keyword>
<dbReference type="GO" id="GO:0036064">
    <property type="term" value="C:ciliary basal body"/>
    <property type="evidence" value="ECO:0007669"/>
    <property type="project" value="TreeGrafter"/>
</dbReference>
<feature type="non-terminal residue" evidence="7">
    <location>
        <position position="1075"/>
    </location>
</feature>
<dbReference type="InterPro" id="IPR003121">
    <property type="entry name" value="SWIB_MDM2_domain"/>
</dbReference>
<dbReference type="InterPro" id="IPR004344">
    <property type="entry name" value="TTL/TTLL_fam"/>
</dbReference>
<dbReference type="PANTHER" id="PTHR12241:SF162">
    <property type="entry name" value="TUBULIN MONOGLUTAMYLASE TTLL4"/>
    <property type="match status" value="1"/>
</dbReference>
<dbReference type="Gene3D" id="3.30.470.20">
    <property type="entry name" value="ATP-grasp fold, B domain"/>
    <property type="match status" value="1"/>
</dbReference>
<protein>
    <recommendedName>
        <fullName evidence="6">DM2 domain-containing protein</fullName>
    </recommendedName>
</protein>
<feature type="region of interest" description="Disordered" evidence="5">
    <location>
        <begin position="492"/>
        <end position="523"/>
    </location>
</feature>
<feature type="domain" description="DM2" evidence="6">
    <location>
        <begin position="254"/>
        <end position="331"/>
    </location>
</feature>
<dbReference type="SUPFAM" id="SSF56059">
    <property type="entry name" value="Glutathione synthetase ATP-binding domain-like"/>
    <property type="match status" value="1"/>
</dbReference>
<organism evidence="7 8">
    <name type="scientific">Diploscapter pachys</name>
    <dbReference type="NCBI Taxonomy" id="2018661"/>
    <lineage>
        <taxon>Eukaryota</taxon>
        <taxon>Metazoa</taxon>
        <taxon>Ecdysozoa</taxon>
        <taxon>Nematoda</taxon>
        <taxon>Chromadorea</taxon>
        <taxon>Rhabditida</taxon>
        <taxon>Rhabditina</taxon>
        <taxon>Rhabditomorpha</taxon>
        <taxon>Rhabditoidea</taxon>
        <taxon>Rhabditidae</taxon>
        <taxon>Diploscapter</taxon>
    </lineage>
</organism>
<dbReference type="GO" id="GO:0070740">
    <property type="term" value="F:tubulin-glutamic acid ligase activity"/>
    <property type="evidence" value="ECO:0007669"/>
    <property type="project" value="TreeGrafter"/>
</dbReference>
<evidence type="ECO:0000313" key="7">
    <source>
        <dbReference type="EMBL" id="PAV56360.1"/>
    </source>
</evidence>
<keyword evidence="4" id="KW-0067">ATP-binding</keyword>
<dbReference type="AlphaFoldDB" id="A0A2A2J3H7"/>
<evidence type="ECO:0000256" key="4">
    <source>
        <dbReference type="ARBA" id="ARBA00022840"/>
    </source>
</evidence>
<accession>A0A2A2J3H7</accession>
<feature type="region of interest" description="Disordered" evidence="5">
    <location>
        <begin position="22"/>
        <end position="50"/>
    </location>
</feature>
<dbReference type="SMART" id="SM00151">
    <property type="entry name" value="SWIB"/>
    <property type="match status" value="1"/>
</dbReference>
<evidence type="ECO:0000259" key="6">
    <source>
        <dbReference type="PROSITE" id="PS51925"/>
    </source>
</evidence>
<dbReference type="PROSITE" id="PS51925">
    <property type="entry name" value="SWIB_MDM2"/>
    <property type="match status" value="1"/>
</dbReference>
<dbReference type="GO" id="GO:0000226">
    <property type="term" value="P:microtubule cytoskeleton organization"/>
    <property type="evidence" value="ECO:0007669"/>
    <property type="project" value="TreeGrafter"/>
</dbReference>
<gene>
    <name evidence="7" type="ORF">WR25_15476</name>
</gene>
<dbReference type="GO" id="GO:0019098">
    <property type="term" value="P:reproductive behavior"/>
    <property type="evidence" value="ECO:0007669"/>
    <property type="project" value="UniProtKB-ARBA"/>
</dbReference>
<dbReference type="Proteomes" id="UP000218231">
    <property type="component" value="Unassembled WGS sequence"/>
</dbReference>
<dbReference type="OrthoDB" id="202825at2759"/>
<name>A0A2A2J3H7_9BILA</name>
<evidence type="ECO:0000256" key="5">
    <source>
        <dbReference type="SAM" id="MobiDB-lite"/>
    </source>
</evidence>
<comment type="similarity">
    <text evidence="1">Belongs to the tubulin--tyrosine ligase family.</text>
</comment>
<dbReference type="Gene3D" id="1.10.245.10">
    <property type="entry name" value="SWIB/MDM2 domain"/>
    <property type="match status" value="1"/>
</dbReference>
<feature type="compositionally biased region" description="Low complexity" evidence="5">
    <location>
        <begin position="23"/>
        <end position="36"/>
    </location>
</feature>
<dbReference type="SUPFAM" id="SSF47592">
    <property type="entry name" value="SWIB/MDM2 domain"/>
    <property type="match status" value="1"/>
</dbReference>
<dbReference type="Pfam" id="PF03133">
    <property type="entry name" value="TTL"/>
    <property type="match status" value="1"/>
</dbReference>
<sequence>MQHQPRGSAAPAVSLTPMANRYQQQQPQGMPQSSQPHAVRRPMPGQMIPNLAMQQPGRMQANKKKRRYIDKLIAPKVRELVPESQAYMDLLAYEQKLDATISRKKLDIQETLKRPQKIKRRLRIYISHTFLPGREPEREGDEGTTPMWELRVEGRLLDDIPQNGNGAGNANGGSGSAVTAAAAAAAAASRPISKKKFSSFFKSLVIELDKDIYGPDNHLVEWHRTPTTNETDGFQVKRPGDRPVKCTILLLLDYQPMKFKLHPRLAKVLGVAAETRPKIIEALWQYIKTHKLQDPNDRDTIMCDVFLEQCFGVKKIRFMEVPQRLHQLLSQPDPLVLNHVIQHNEGGAEKNTACYDIDVEVEDPMKQHMASFIHSQQNQQEIASLDQKIFDIVEQINEWKIRRDFYIRFADNPHQFIDNWVMSQSQDLQVMAEFQGETEAERRVEAYFAPDIEEGVFRFHGNLHHSLDRRGTAIFLLELICGQSRALVEVADTDSGRPSSASSTVNNSEVGSSTPDTPTDNEGMCGLTELVSSCLAKTRSAPSGPSSRLCSINDGLPSASSSQNSKDPQPFLHVSLFTGVPPTIKFYTKGTKVTKPNKKISSRLTWCYNSLLPIVMRHSLAVSHFTVVDESLFYVGYWGRHLKSAQYKSLHPYQKVNHYPGAFHIGRKDRLWMHIKRQIDRFGEEEYNIIPTTYILPDEREELLEYIRADPKNHVIMKPPASARGTGISVTRKMKEIPTKGQLQQTKTQMIAQHYVSRPLTINSAKFDLRFYIYVPSLEPLRIYIYEEGLVRFASVPYSKNLSTVSNKYMHLTNYSINKLAEKDGVSESPVPKWTLSYLAKYFENEGIDWPSIRDRIEDTIVKAFIACEKPIRDHMIKHIRHGFICHELFGVDILLDEDLKPWLLEVNISPSLHSGTPLDVSVKAPLAKDVLNMAGIYVPPSSEMLDEADYSTRPRNWPKTADQILKERLWIDAYLESQELDPKILKRLTPEDARMLVEFEDERLRCGDFRLLFPIARSAHYLRYFEEPVYANLLLQEWQIEMEADRNAGIDRLEKLCQQGHMKRRDGKFIGGFW</sequence>
<feature type="compositionally biased region" description="Polar residues" evidence="5">
    <location>
        <begin position="496"/>
        <end position="520"/>
    </location>
</feature>
<dbReference type="Pfam" id="PF02201">
    <property type="entry name" value="SWIB"/>
    <property type="match status" value="1"/>
</dbReference>
<keyword evidence="2" id="KW-0436">Ligase</keyword>
<dbReference type="GO" id="GO:0015631">
    <property type="term" value="F:tubulin binding"/>
    <property type="evidence" value="ECO:0007669"/>
    <property type="project" value="TreeGrafter"/>
</dbReference>
<dbReference type="InterPro" id="IPR036885">
    <property type="entry name" value="SWIB_MDM2_dom_sf"/>
</dbReference>
<dbReference type="STRING" id="2018661.A0A2A2J3H7"/>
<evidence type="ECO:0000313" key="8">
    <source>
        <dbReference type="Proteomes" id="UP000218231"/>
    </source>
</evidence>
<dbReference type="EMBL" id="LIAE01010705">
    <property type="protein sequence ID" value="PAV56360.1"/>
    <property type="molecule type" value="Genomic_DNA"/>
</dbReference>
<keyword evidence="8" id="KW-1185">Reference proteome</keyword>
<comment type="caution">
    <text evidence="7">The sequence shown here is derived from an EMBL/GenBank/DDBJ whole genome shotgun (WGS) entry which is preliminary data.</text>
</comment>
<dbReference type="GO" id="GO:0005524">
    <property type="term" value="F:ATP binding"/>
    <property type="evidence" value="ECO:0007669"/>
    <property type="project" value="UniProtKB-KW"/>
</dbReference>